<organism evidence="2 3">
    <name type="scientific">Paracoccus tegillarcae</name>
    <dbReference type="NCBI Taxonomy" id="1529068"/>
    <lineage>
        <taxon>Bacteria</taxon>
        <taxon>Pseudomonadati</taxon>
        <taxon>Pseudomonadota</taxon>
        <taxon>Alphaproteobacteria</taxon>
        <taxon>Rhodobacterales</taxon>
        <taxon>Paracoccaceae</taxon>
        <taxon>Paracoccus</taxon>
    </lineage>
</organism>
<feature type="signal peptide" evidence="1">
    <location>
        <begin position="1"/>
        <end position="16"/>
    </location>
</feature>
<dbReference type="Proteomes" id="UP000233742">
    <property type="component" value="Chromosome"/>
</dbReference>
<sequence length="105" mass="10584">MSLLLIAAVLPWGAYAAVWANPTPVAASAEVGLTAPTDPAADFVMSPRRCHGPALPGAVCVGDGLMLPGASLPVSRDTSGRLRPGGDWHSQAVSGFGLLDPPRAG</sequence>
<evidence type="ECO:0000256" key="1">
    <source>
        <dbReference type="SAM" id="SignalP"/>
    </source>
</evidence>
<feature type="chain" id="PRO_5014681785" evidence="1">
    <location>
        <begin position="17"/>
        <end position="105"/>
    </location>
</feature>
<reference evidence="2 3" key="1">
    <citation type="submission" date="2017-12" db="EMBL/GenBank/DDBJ databases">
        <authorList>
            <person name="Hurst M.R.H."/>
        </authorList>
    </citation>
    <scope>NUCLEOTIDE SEQUENCE [LARGE SCALE GENOMIC DNA]</scope>
    <source>
        <strain evidence="2 3">BM15</strain>
    </source>
</reference>
<keyword evidence="1" id="KW-0732">Signal</keyword>
<accession>A0A2K9EKW2</accession>
<gene>
    <name evidence="2" type="ORF">CUV01_12225</name>
</gene>
<proteinExistence type="predicted"/>
<keyword evidence="3" id="KW-1185">Reference proteome</keyword>
<protein>
    <submittedName>
        <fullName evidence="2">Uncharacterized protein</fullName>
    </submittedName>
</protein>
<evidence type="ECO:0000313" key="3">
    <source>
        <dbReference type="Proteomes" id="UP000233742"/>
    </source>
</evidence>
<dbReference type="KEGG" id="paro:CUV01_12225"/>
<dbReference type="AlphaFoldDB" id="A0A2K9EKW2"/>
<dbReference type="EMBL" id="CP025408">
    <property type="protein sequence ID" value="AUH34057.1"/>
    <property type="molecule type" value="Genomic_DNA"/>
</dbReference>
<evidence type="ECO:0000313" key="2">
    <source>
        <dbReference type="EMBL" id="AUH34057.1"/>
    </source>
</evidence>
<name>A0A2K9EKW2_9RHOB</name>